<dbReference type="NCBIfam" id="TIGR04267">
    <property type="entry name" value="mod_HExxH"/>
    <property type="match status" value="1"/>
</dbReference>
<dbReference type="Proteomes" id="UP000272400">
    <property type="component" value="Unassembled WGS sequence"/>
</dbReference>
<name>A0A3N1CY36_9ACTN</name>
<dbReference type="InterPro" id="IPR026337">
    <property type="entry name" value="AKG_HExxH"/>
</dbReference>
<accession>A0A3N1CY36</accession>
<dbReference type="AlphaFoldDB" id="A0A3N1CY36"/>
<gene>
    <name evidence="1" type="ORF">EDD29_3757</name>
</gene>
<evidence type="ECO:0000313" key="1">
    <source>
        <dbReference type="EMBL" id="ROO86194.1"/>
    </source>
</evidence>
<organism evidence="1 2">
    <name type="scientific">Actinocorallia herbida</name>
    <dbReference type="NCBI Taxonomy" id="58109"/>
    <lineage>
        <taxon>Bacteria</taxon>
        <taxon>Bacillati</taxon>
        <taxon>Actinomycetota</taxon>
        <taxon>Actinomycetes</taxon>
        <taxon>Streptosporangiales</taxon>
        <taxon>Thermomonosporaceae</taxon>
        <taxon>Actinocorallia</taxon>
    </lineage>
</organism>
<proteinExistence type="predicted"/>
<keyword evidence="2" id="KW-1185">Reference proteome</keyword>
<reference evidence="1 2" key="1">
    <citation type="submission" date="2018-11" db="EMBL/GenBank/DDBJ databases">
        <title>Sequencing the genomes of 1000 actinobacteria strains.</title>
        <authorList>
            <person name="Klenk H.-P."/>
        </authorList>
    </citation>
    <scope>NUCLEOTIDE SEQUENCE [LARGE SCALE GENOMIC DNA]</scope>
    <source>
        <strain evidence="1 2">DSM 44254</strain>
    </source>
</reference>
<sequence length="390" mass="42151">MVSEGELAALAAGSGRPETIARLAADQDTRVRLLLWGVHRRHPMPCAYGLLEDLEARHPEPAAVVLRYPPVRAWARAALLGHAPPEFLGNIAAAVAVRCGEDGPGPADGMPLELPSLGKAADDRPAGEWAVRKGAVTVGGEELDLDGPGWRALGRAGVAGADILLDDIAAHRTPGLPPGSFGGRRRQWERLLGEAGGVLLRRHWSVAAELRALVRSIAPLPGPGQRHATVPGAFGCVAMTLPPDPVAAAMTLAHEVQHAKMAALQAEVPLVRPDHQELFYAPWRRDPRPALGLLHGAYAHLGVTGFWRRQRAAQDGTHAHVQFVRWRDSTLTACADLLAAGCLTEAGDFFVRTMRGSLTSWLDEPVPDRARRLAREQTLGHRLRWQEEHR</sequence>
<dbReference type="OrthoDB" id="796761at2"/>
<comment type="caution">
    <text evidence="1">The sequence shown here is derived from an EMBL/GenBank/DDBJ whole genome shotgun (WGS) entry which is preliminary data.</text>
</comment>
<evidence type="ECO:0000313" key="2">
    <source>
        <dbReference type="Proteomes" id="UP000272400"/>
    </source>
</evidence>
<dbReference type="EMBL" id="RJKE01000001">
    <property type="protein sequence ID" value="ROO86194.1"/>
    <property type="molecule type" value="Genomic_DNA"/>
</dbReference>
<protein>
    <submittedName>
        <fullName evidence="1">HEXXH motif-containing protein</fullName>
    </submittedName>
</protein>